<dbReference type="GO" id="GO:0005886">
    <property type="term" value="C:plasma membrane"/>
    <property type="evidence" value="ECO:0007669"/>
    <property type="project" value="UniProtKB-SubCell"/>
</dbReference>
<feature type="transmembrane region" description="Helical" evidence="11">
    <location>
        <begin position="20"/>
        <end position="38"/>
    </location>
</feature>
<keyword evidence="4 11" id="KW-0138">CF(0)</keyword>
<organism evidence="13 14">
    <name type="scientific">Streptococcus danieliae</name>
    <dbReference type="NCBI Taxonomy" id="747656"/>
    <lineage>
        <taxon>Bacteria</taxon>
        <taxon>Bacillati</taxon>
        <taxon>Bacillota</taxon>
        <taxon>Bacilli</taxon>
        <taxon>Lactobacillales</taxon>
        <taxon>Streptococcaceae</taxon>
        <taxon>Streptococcus</taxon>
    </lineage>
</organism>
<keyword evidence="6 11" id="KW-0375">Hydrogen ion transport</keyword>
<dbReference type="RefSeq" id="WP_160332694.1">
    <property type="nucleotide sequence ID" value="NZ_WSRS01000030.1"/>
</dbReference>
<protein>
    <recommendedName>
        <fullName evidence="11 12">ATP synthase subunit a</fullName>
    </recommendedName>
    <alternativeName>
        <fullName evidence="11">ATP synthase F0 sector subunit a</fullName>
    </alternativeName>
    <alternativeName>
        <fullName evidence="11">F-ATPase subunit 6</fullName>
    </alternativeName>
</protein>
<evidence type="ECO:0000256" key="4">
    <source>
        <dbReference type="ARBA" id="ARBA00022547"/>
    </source>
</evidence>
<evidence type="ECO:0000256" key="12">
    <source>
        <dbReference type="RuleBase" id="RU000483"/>
    </source>
</evidence>
<feature type="transmembrane region" description="Helical" evidence="11">
    <location>
        <begin position="116"/>
        <end position="135"/>
    </location>
</feature>
<keyword evidence="10 11" id="KW-0066">ATP synthesis</keyword>
<dbReference type="SUPFAM" id="SSF81336">
    <property type="entry name" value="F1F0 ATP synthase subunit A"/>
    <property type="match status" value="1"/>
</dbReference>
<keyword evidence="5 11" id="KW-0812">Transmembrane</keyword>
<evidence type="ECO:0000313" key="13">
    <source>
        <dbReference type="EMBL" id="MVX58883.1"/>
    </source>
</evidence>
<dbReference type="InterPro" id="IPR023011">
    <property type="entry name" value="ATP_synth_F0_asu_AS"/>
</dbReference>
<gene>
    <name evidence="11 13" type="primary">atpB</name>
    <name evidence="13" type="ORF">E5983_04370</name>
</gene>
<dbReference type="AlphaFoldDB" id="A0A7X3KCS2"/>
<sequence length="239" mass="26683">MESHSPTIAIGPIVFDLTLLAMSLLTVALVFGFVYWLSRDLQVRPNRKQSALEALIEFVTGVIQNNLGASNVRSYLPIFFSLFLFLLVANSIGLATKIETPSPEHYNLWTSPTANLAYDLSLSFLVTVFIQVEGIRRQGFKNYFRAFATPVAMTPMNILEEITNFLSLALRLYGNIFSGEVIVSLLTQLIATYLIAFPFAFGLNMAWTAFSIFISGMQAFVFTMLSSNYLGKKINTEEV</sequence>
<dbReference type="PROSITE" id="PS00449">
    <property type="entry name" value="ATPASE_A"/>
    <property type="match status" value="1"/>
</dbReference>
<dbReference type="HAMAP" id="MF_01393">
    <property type="entry name" value="ATP_synth_a_bact"/>
    <property type="match status" value="1"/>
</dbReference>
<feature type="transmembrane region" description="Helical" evidence="11">
    <location>
        <begin position="181"/>
        <end position="201"/>
    </location>
</feature>
<dbReference type="PANTHER" id="PTHR42823:SF3">
    <property type="entry name" value="ATP SYNTHASE SUBUNIT A, CHLOROPLASTIC"/>
    <property type="match status" value="1"/>
</dbReference>
<dbReference type="InterPro" id="IPR035908">
    <property type="entry name" value="F0_ATP_A_sf"/>
</dbReference>
<dbReference type="Proteomes" id="UP000461595">
    <property type="component" value="Unassembled WGS sequence"/>
</dbReference>
<evidence type="ECO:0000256" key="11">
    <source>
        <dbReference type="HAMAP-Rule" id="MF_01393"/>
    </source>
</evidence>
<comment type="caution">
    <text evidence="13">The sequence shown here is derived from an EMBL/GenBank/DDBJ whole genome shotgun (WGS) entry which is preliminary data.</text>
</comment>
<dbReference type="EMBL" id="WSRS01000030">
    <property type="protein sequence ID" value="MVX58883.1"/>
    <property type="molecule type" value="Genomic_DNA"/>
</dbReference>
<keyword evidence="9 11" id="KW-0472">Membrane</keyword>
<keyword evidence="8 11" id="KW-0406">Ion transport</keyword>
<comment type="similarity">
    <text evidence="2 11 12">Belongs to the ATPase A chain family.</text>
</comment>
<evidence type="ECO:0000256" key="6">
    <source>
        <dbReference type="ARBA" id="ARBA00022781"/>
    </source>
</evidence>
<keyword evidence="3 11" id="KW-0813">Transport</keyword>
<name>A0A7X3KCS2_9STRE</name>
<evidence type="ECO:0000256" key="10">
    <source>
        <dbReference type="ARBA" id="ARBA00023310"/>
    </source>
</evidence>
<feature type="transmembrane region" description="Helical" evidence="11">
    <location>
        <begin position="75"/>
        <end position="96"/>
    </location>
</feature>
<dbReference type="CDD" id="cd00310">
    <property type="entry name" value="ATP-synt_Fo_a_6"/>
    <property type="match status" value="1"/>
</dbReference>
<keyword evidence="7 11" id="KW-1133">Transmembrane helix</keyword>
<dbReference type="InterPro" id="IPR000568">
    <property type="entry name" value="ATP_synth_F0_asu"/>
</dbReference>
<evidence type="ECO:0000256" key="3">
    <source>
        <dbReference type="ARBA" id="ARBA00022448"/>
    </source>
</evidence>
<dbReference type="Gene3D" id="1.20.120.220">
    <property type="entry name" value="ATP synthase, F0 complex, subunit A"/>
    <property type="match status" value="1"/>
</dbReference>
<dbReference type="OrthoDB" id="9789241at2"/>
<evidence type="ECO:0000256" key="5">
    <source>
        <dbReference type="ARBA" id="ARBA00022692"/>
    </source>
</evidence>
<evidence type="ECO:0000256" key="7">
    <source>
        <dbReference type="ARBA" id="ARBA00022989"/>
    </source>
</evidence>
<evidence type="ECO:0000256" key="2">
    <source>
        <dbReference type="ARBA" id="ARBA00006810"/>
    </source>
</evidence>
<dbReference type="PANTHER" id="PTHR42823">
    <property type="entry name" value="ATP SYNTHASE SUBUNIT A, CHLOROPLASTIC"/>
    <property type="match status" value="1"/>
</dbReference>
<evidence type="ECO:0000256" key="1">
    <source>
        <dbReference type="ARBA" id="ARBA00004141"/>
    </source>
</evidence>
<reference evidence="13 14" key="1">
    <citation type="submission" date="2019-12" db="EMBL/GenBank/DDBJ databases">
        <title>Microbes associate with the intestines of laboratory mice.</title>
        <authorList>
            <person name="Navarre W."/>
            <person name="Wong E."/>
        </authorList>
    </citation>
    <scope>NUCLEOTIDE SEQUENCE [LARGE SCALE GENOMIC DNA]</scope>
    <source>
        <strain evidence="13 14">NM51_B2-22</strain>
    </source>
</reference>
<proteinExistence type="inferred from homology"/>
<dbReference type="NCBIfam" id="TIGR01131">
    <property type="entry name" value="ATP_synt_6_or_A"/>
    <property type="match status" value="1"/>
</dbReference>
<dbReference type="NCBIfam" id="NF004479">
    <property type="entry name" value="PRK05815.1-4"/>
    <property type="match status" value="1"/>
</dbReference>
<feature type="transmembrane region" description="Helical" evidence="11">
    <location>
        <begin position="207"/>
        <end position="225"/>
    </location>
</feature>
<dbReference type="GO" id="GO:0042777">
    <property type="term" value="P:proton motive force-driven plasma membrane ATP synthesis"/>
    <property type="evidence" value="ECO:0007669"/>
    <property type="project" value="TreeGrafter"/>
</dbReference>
<dbReference type="InterPro" id="IPR045082">
    <property type="entry name" value="ATP_syn_F0_a_bact/chloroplast"/>
</dbReference>
<dbReference type="GO" id="GO:0045259">
    <property type="term" value="C:proton-transporting ATP synthase complex"/>
    <property type="evidence" value="ECO:0007669"/>
    <property type="project" value="UniProtKB-KW"/>
</dbReference>
<evidence type="ECO:0000256" key="8">
    <source>
        <dbReference type="ARBA" id="ARBA00023065"/>
    </source>
</evidence>
<comment type="function">
    <text evidence="11 12">Key component of the proton channel; it plays a direct role in the translocation of protons across the membrane.</text>
</comment>
<dbReference type="GO" id="GO:0046933">
    <property type="term" value="F:proton-transporting ATP synthase activity, rotational mechanism"/>
    <property type="evidence" value="ECO:0007669"/>
    <property type="project" value="UniProtKB-UniRule"/>
</dbReference>
<dbReference type="Pfam" id="PF00119">
    <property type="entry name" value="ATP-synt_A"/>
    <property type="match status" value="1"/>
</dbReference>
<evidence type="ECO:0000313" key="14">
    <source>
        <dbReference type="Proteomes" id="UP000461595"/>
    </source>
</evidence>
<comment type="subcellular location">
    <subcellularLocation>
        <location evidence="11 12">Cell membrane</location>
        <topology evidence="11 12">Multi-pass membrane protein</topology>
    </subcellularLocation>
    <subcellularLocation>
        <location evidence="1">Membrane</location>
        <topology evidence="1">Multi-pass membrane protein</topology>
    </subcellularLocation>
</comment>
<evidence type="ECO:0000256" key="9">
    <source>
        <dbReference type="ARBA" id="ARBA00023136"/>
    </source>
</evidence>
<dbReference type="PRINTS" id="PR00123">
    <property type="entry name" value="ATPASEA"/>
</dbReference>
<accession>A0A7X3KCS2</accession>
<keyword evidence="11" id="KW-1003">Cell membrane</keyword>